<proteinExistence type="inferred from homology"/>
<dbReference type="PROSITE" id="PS00665">
    <property type="entry name" value="DHDPS_1"/>
    <property type="match status" value="1"/>
</dbReference>
<dbReference type="InterPro" id="IPR013785">
    <property type="entry name" value="Aldolase_TIM"/>
</dbReference>
<dbReference type="CDD" id="cd00408">
    <property type="entry name" value="DHDPS-like"/>
    <property type="match status" value="1"/>
</dbReference>
<evidence type="ECO:0000313" key="7">
    <source>
        <dbReference type="EMBL" id="QNK40360.1"/>
    </source>
</evidence>
<gene>
    <name evidence="7" type="ORF">HCR03_17130</name>
</gene>
<organism evidence="7 8">
    <name type="scientific">Caproicibacter fermentans</name>
    <dbReference type="NCBI Taxonomy" id="2576756"/>
    <lineage>
        <taxon>Bacteria</taxon>
        <taxon>Bacillati</taxon>
        <taxon>Bacillota</taxon>
        <taxon>Clostridia</taxon>
        <taxon>Eubacteriales</taxon>
        <taxon>Acutalibacteraceae</taxon>
        <taxon>Caproicibacter</taxon>
    </lineage>
</organism>
<evidence type="ECO:0000256" key="6">
    <source>
        <dbReference type="PIRSR" id="PIRSR001365-2"/>
    </source>
</evidence>
<sequence length="299" mass="33171">MAKSVTMRGISAPVLTPFYKDGTVNCEEYKRLIRYITTNGVDGVFICGTTGEFVNLTIRERKQLLTAAMESVKPETHVLFNTTAMNLEETKELLDWSAKCGADAVSFTAPYYHKYDQKALISYFQKATRLAGELPVYLYNMAGMTHNPITPAVLKAVAESCPNLRGIKDSSMDFMVLLNYQCAIEDSSFEIITGNDAQVLTALQAGAAGGVIAVASVFPALCAEIWDEFQKGDLEGARRAQTKVLKLRELFRAVMPVMSHKKALEMQGFQMGPARFPFRDLTEEESKRVEQTIHNLGLV</sequence>
<keyword evidence="2 4" id="KW-0456">Lyase</keyword>
<dbReference type="PANTHER" id="PTHR12128:SF66">
    <property type="entry name" value="4-HYDROXY-2-OXOGLUTARATE ALDOLASE, MITOCHONDRIAL"/>
    <property type="match status" value="1"/>
</dbReference>
<keyword evidence="3" id="KW-0704">Schiff base</keyword>
<dbReference type="AlphaFoldDB" id="A0A7G8T9R9"/>
<evidence type="ECO:0000256" key="2">
    <source>
        <dbReference type="ARBA" id="ARBA00023239"/>
    </source>
</evidence>
<dbReference type="SMART" id="SM01130">
    <property type="entry name" value="DHDPS"/>
    <property type="match status" value="1"/>
</dbReference>
<feature type="active site" description="Schiff-base intermediate with substrate" evidence="5">
    <location>
        <position position="168"/>
    </location>
</feature>
<evidence type="ECO:0000256" key="1">
    <source>
        <dbReference type="ARBA" id="ARBA00007592"/>
    </source>
</evidence>
<dbReference type="InterPro" id="IPR002220">
    <property type="entry name" value="DapA-like"/>
</dbReference>
<dbReference type="SUPFAM" id="SSF51569">
    <property type="entry name" value="Aldolase"/>
    <property type="match status" value="1"/>
</dbReference>
<dbReference type="PANTHER" id="PTHR12128">
    <property type="entry name" value="DIHYDRODIPICOLINATE SYNTHASE"/>
    <property type="match status" value="1"/>
</dbReference>
<feature type="active site" description="Proton donor/acceptor" evidence="5">
    <location>
        <position position="139"/>
    </location>
</feature>
<evidence type="ECO:0000256" key="5">
    <source>
        <dbReference type="PIRSR" id="PIRSR001365-1"/>
    </source>
</evidence>
<dbReference type="Gene3D" id="3.20.20.70">
    <property type="entry name" value="Aldolase class I"/>
    <property type="match status" value="1"/>
</dbReference>
<dbReference type="Proteomes" id="UP000515909">
    <property type="component" value="Chromosome"/>
</dbReference>
<dbReference type="GO" id="GO:0008840">
    <property type="term" value="F:4-hydroxy-tetrahydrodipicolinate synthase activity"/>
    <property type="evidence" value="ECO:0007669"/>
    <property type="project" value="TreeGrafter"/>
</dbReference>
<dbReference type="EMBL" id="CP060286">
    <property type="protein sequence ID" value="QNK40360.1"/>
    <property type="molecule type" value="Genomic_DNA"/>
</dbReference>
<dbReference type="RefSeq" id="WP_066645211.1">
    <property type="nucleotide sequence ID" value="NZ_CP060286.1"/>
</dbReference>
<comment type="similarity">
    <text evidence="1 4">Belongs to the DapA family.</text>
</comment>
<reference evidence="7 8" key="1">
    <citation type="submission" date="2020-08" db="EMBL/GenBank/DDBJ databases">
        <title>The isolate Caproiciproducens sp. 7D4C2 produces n-caproate at mildly acidic conditions from hexoses: genome and rBOX comparison with related strains and chain-elongating bacteria.</title>
        <authorList>
            <person name="Esquivel-Elizondo S."/>
            <person name="Bagci C."/>
            <person name="Temovska M."/>
            <person name="Jeon B.S."/>
            <person name="Bessarab I."/>
            <person name="Williams R.B.H."/>
            <person name="Huson D.H."/>
            <person name="Angenent L.T."/>
        </authorList>
    </citation>
    <scope>NUCLEOTIDE SEQUENCE [LARGE SCALE GENOMIC DNA]</scope>
    <source>
        <strain evidence="7 8">7D4C2</strain>
    </source>
</reference>
<dbReference type="InterPro" id="IPR020624">
    <property type="entry name" value="Schiff_base-form_aldolases_CS"/>
</dbReference>
<evidence type="ECO:0000256" key="3">
    <source>
        <dbReference type="ARBA" id="ARBA00023270"/>
    </source>
</evidence>
<evidence type="ECO:0000313" key="8">
    <source>
        <dbReference type="Proteomes" id="UP000515909"/>
    </source>
</evidence>
<accession>A0A7G8T9R9</accession>
<dbReference type="KEGG" id="cfem:HCR03_17130"/>
<protein>
    <submittedName>
        <fullName evidence="7">Dihydrodipicolinate synthase family protein</fullName>
    </submittedName>
</protein>
<name>A0A7G8T9R9_9FIRM</name>
<dbReference type="Pfam" id="PF00701">
    <property type="entry name" value="DHDPS"/>
    <property type="match status" value="1"/>
</dbReference>
<evidence type="ECO:0000256" key="4">
    <source>
        <dbReference type="PIRNR" id="PIRNR001365"/>
    </source>
</evidence>
<dbReference type="PRINTS" id="PR00146">
    <property type="entry name" value="DHPICSNTHASE"/>
</dbReference>
<dbReference type="PIRSF" id="PIRSF001365">
    <property type="entry name" value="DHDPS"/>
    <property type="match status" value="1"/>
</dbReference>
<feature type="binding site" evidence="6">
    <location>
        <position position="50"/>
    </location>
    <ligand>
        <name>pyruvate</name>
        <dbReference type="ChEBI" id="CHEBI:15361"/>
    </ligand>
</feature>
<feature type="binding site" evidence="6">
    <location>
        <position position="211"/>
    </location>
    <ligand>
        <name>pyruvate</name>
        <dbReference type="ChEBI" id="CHEBI:15361"/>
    </ligand>
</feature>